<organism evidence="2 3">
    <name type="scientific">Collybiopsis confluens</name>
    <dbReference type="NCBI Taxonomy" id="2823264"/>
    <lineage>
        <taxon>Eukaryota</taxon>
        <taxon>Fungi</taxon>
        <taxon>Dikarya</taxon>
        <taxon>Basidiomycota</taxon>
        <taxon>Agaricomycotina</taxon>
        <taxon>Agaricomycetes</taxon>
        <taxon>Agaricomycetidae</taxon>
        <taxon>Agaricales</taxon>
        <taxon>Marasmiineae</taxon>
        <taxon>Omphalotaceae</taxon>
        <taxon>Collybiopsis</taxon>
    </lineage>
</organism>
<dbReference type="OrthoDB" id="2951131at2759"/>
<feature type="region of interest" description="Disordered" evidence="1">
    <location>
        <begin position="105"/>
        <end position="150"/>
    </location>
</feature>
<proteinExistence type="predicted"/>
<accession>A0A8H5I248</accession>
<feature type="compositionally biased region" description="Low complexity" evidence="1">
    <location>
        <begin position="326"/>
        <end position="361"/>
    </location>
</feature>
<reference evidence="2 3" key="1">
    <citation type="journal article" date="2020" name="ISME J.">
        <title>Uncovering the hidden diversity of litter-decomposition mechanisms in mushroom-forming fungi.</title>
        <authorList>
            <person name="Floudas D."/>
            <person name="Bentzer J."/>
            <person name="Ahren D."/>
            <person name="Johansson T."/>
            <person name="Persson P."/>
            <person name="Tunlid A."/>
        </authorList>
    </citation>
    <scope>NUCLEOTIDE SEQUENCE [LARGE SCALE GENOMIC DNA]</scope>
    <source>
        <strain evidence="2 3">CBS 406.79</strain>
    </source>
</reference>
<sequence length="435" mass="47849">MDACNSNPTLPLQDYAHHHGMARRQNYSPRVQRQRVPRARLTEAFRAPTPARSAIIESTLPSRPQASRSRQHATSASRPYPYYPPRRPIQRSLFADRQLPEVEPMPLELSDSQIPSPSSSYLHTARANPGISLRPDSFSSPSPVHQSPSPAARALFDHTLFNLYAGLARLQSAWSSALNREKKEKEVLRAYCLKLQRERDIVLEQTCEIEERQTPAVSYSVVTAGDEYSRTYSGENGSIQLPIPHARCSLALTNVDEASQCGSVRNGSLTLVYPSGSSVSPSPPPPPISGRQFLFSPSEENLSNSLPTPPPTSVFSTKNSNKRARSSSSCSSRSEQEESSAVAQASGDGGISPSPNSNGSDGECDMDISDNDSSDRKPTISLPTIYDQVKQGKNCFLMTIRTKSRRNIRTLAILLLRLVPQARRALLSSHIKSRL</sequence>
<feature type="region of interest" description="Disordered" evidence="1">
    <location>
        <begin position="275"/>
        <end position="382"/>
    </location>
</feature>
<feature type="region of interest" description="Disordered" evidence="1">
    <location>
        <begin position="41"/>
        <end position="87"/>
    </location>
</feature>
<feature type="compositionally biased region" description="Polar residues" evidence="1">
    <location>
        <begin position="59"/>
        <end position="77"/>
    </location>
</feature>
<dbReference type="AlphaFoldDB" id="A0A8H5I248"/>
<gene>
    <name evidence="2" type="ORF">D9757_000241</name>
</gene>
<evidence type="ECO:0000256" key="1">
    <source>
        <dbReference type="SAM" id="MobiDB-lite"/>
    </source>
</evidence>
<comment type="caution">
    <text evidence="2">The sequence shown here is derived from an EMBL/GenBank/DDBJ whole genome shotgun (WGS) entry which is preliminary data.</text>
</comment>
<evidence type="ECO:0000313" key="2">
    <source>
        <dbReference type="EMBL" id="KAF5393626.1"/>
    </source>
</evidence>
<dbReference type="EMBL" id="JAACJN010000001">
    <property type="protein sequence ID" value="KAF5393626.1"/>
    <property type="molecule type" value="Genomic_DNA"/>
</dbReference>
<keyword evidence="3" id="KW-1185">Reference proteome</keyword>
<name>A0A8H5I248_9AGAR</name>
<dbReference type="Proteomes" id="UP000518752">
    <property type="component" value="Unassembled WGS sequence"/>
</dbReference>
<feature type="compositionally biased region" description="Acidic residues" evidence="1">
    <location>
        <begin position="362"/>
        <end position="372"/>
    </location>
</feature>
<evidence type="ECO:0000313" key="3">
    <source>
        <dbReference type="Proteomes" id="UP000518752"/>
    </source>
</evidence>
<protein>
    <submittedName>
        <fullName evidence="2">Uncharacterized protein</fullName>
    </submittedName>
</protein>
<feature type="compositionally biased region" description="Low complexity" evidence="1">
    <location>
        <begin position="110"/>
        <end position="120"/>
    </location>
</feature>
<feature type="compositionally biased region" description="Low complexity" evidence="1">
    <location>
        <begin position="137"/>
        <end position="150"/>
    </location>
</feature>